<dbReference type="EMBL" id="BTFZ01000004">
    <property type="protein sequence ID" value="GMM34861.1"/>
    <property type="molecule type" value="Genomic_DNA"/>
</dbReference>
<reference evidence="1 2" key="1">
    <citation type="journal article" date="2023" name="Elife">
        <title>Identification of key yeast species and microbe-microbe interactions impacting larval growth of Drosophila in the wild.</title>
        <authorList>
            <person name="Mure A."/>
            <person name="Sugiura Y."/>
            <person name="Maeda R."/>
            <person name="Honda K."/>
            <person name="Sakurai N."/>
            <person name="Takahashi Y."/>
            <person name="Watada M."/>
            <person name="Katoh T."/>
            <person name="Gotoh A."/>
            <person name="Gotoh Y."/>
            <person name="Taniguchi I."/>
            <person name="Nakamura K."/>
            <person name="Hayashi T."/>
            <person name="Katayama T."/>
            <person name="Uemura T."/>
            <person name="Hattori Y."/>
        </authorList>
    </citation>
    <scope>NUCLEOTIDE SEQUENCE [LARGE SCALE GENOMIC DNA]</scope>
    <source>
        <strain evidence="1 2">SC-9</strain>
    </source>
</reference>
<name>A0AAV5QJR3_9ASCO</name>
<gene>
    <name evidence="1" type="ORF">DASC09_021860</name>
</gene>
<protein>
    <submittedName>
        <fullName evidence="1">Uncharacterized protein</fullName>
    </submittedName>
</protein>
<evidence type="ECO:0000313" key="1">
    <source>
        <dbReference type="EMBL" id="GMM34861.1"/>
    </source>
</evidence>
<organism evidence="1 2">
    <name type="scientific">Saccharomycopsis crataegensis</name>
    <dbReference type="NCBI Taxonomy" id="43959"/>
    <lineage>
        <taxon>Eukaryota</taxon>
        <taxon>Fungi</taxon>
        <taxon>Dikarya</taxon>
        <taxon>Ascomycota</taxon>
        <taxon>Saccharomycotina</taxon>
        <taxon>Saccharomycetes</taxon>
        <taxon>Saccharomycopsidaceae</taxon>
        <taxon>Saccharomycopsis</taxon>
    </lineage>
</organism>
<accession>A0AAV5QJR3</accession>
<proteinExistence type="predicted"/>
<comment type="caution">
    <text evidence="1">The sequence shown here is derived from an EMBL/GenBank/DDBJ whole genome shotgun (WGS) entry which is preliminary data.</text>
</comment>
<sequence>MLQCFNSFHSTNNIQLNIHGNFLKYLSFLIIISCDIDSVTSHNYRDRRQFSNGGNEVFRGTLTTMQDEDK</sequence>
<dbReference type="GeneID" id="90072840"/>
<keyword evidence="2" id="KW-1185">Reference proteome</keyword>
<evidence type="ECO:0000313" key="2">
    <source>
        <dbReference type="Proteomes" id="UP001360560"/>
    </source>
</evidence>
<dbReference type="AlphaFoldDB" id="A0AAV5QJR3"/>
<dbReference type="Proteomes" id="UP001360560">
    <property type="component" value="Unassembled WGS sequence"/>
</dbReference>
<dbReference type="RefSeq" id="XP_064851861.1">
    <property type="nucleotide sequence ID" value="XM_064995789.1"/>
</dbReference>